<protein>
    <recommendedName>
        <fullName evidence="2">Histidine kinase/HSP90-like ATPase domain-containing protein</fullName>
    </recommendedName>
</protein>
<name>A0A0F9AJS2_9ZZZZ</name>
<dbReference type="EMBL" id="LAZR01042319">
    <property type="protein sequence ID" value="KKL09809.1"/>
    <property type="molecule type" value="Genomic_DNA"/>
</dbReference>
<organism evidence="3">
    <name type="scientific">marine sediment metagenome</name>
    <dbReference type="NCBI Taxonomy" id="412755"/>
    <lineage>
        <taxon>unclassified sequences</taxon>
        <taxon>metagenomes</taxon>
        <taxon>ecological metagenomes</taxon>
    </lineage>
</organism>
<proteinExistence type="predicted"/>
<keyword evidence="1" id="KW-0418">Kinase</keyword>
<reference evidence="3" key="1">
    <citation type="journal article" date="2015" name="Nature">
        <title>Complex archaea that bridge the gap between prokaryotes and eukaryotes.</title>
        <authorList>
            <person name="Spang A."/>
            <person name="Saw J.H."/>
            <person name="Jorgensen S.L."/>
            <person name="Zaremba-Niedzwiedzka K."/>
            <person name="Martijn J."/>
            <person name="Lind A.E."/>
            <person name="van Eijk R."/>
            <person name="Schleper C."/>
            <person name="Guy L."/>
            <person name="Ettema T.J."/>
        </authorList>
    </citation>
    <scope>NUCLEOTIDE SEQUENCE</scope>
</reference>
<dbReference type="PANTHER" id="PTHR35526">
    <property type="entry name" value="ANTI-SIGMA-F FACTOR RSBW-RELATED"/>
    <property type="match status" value="1"/>
</dbReference>
<keyword evidence="1" id="KW-0723">Serine/threonine-protein kinase</keyword>
<dbReference type="AlphaFoldDB" id="A0A0F9AJS2"/>
<dbReference type="InterPro" id="IPR050267">
    <property type="entry name" value="Anti-sigma-factor_SerPK"/>
</dbReference>
<dbReference type="PANTHER" id="PTHR35526:SF3">
    <property type="entry name" value="ANTI-SIGMA-F FACTOR RSBW"/>
    <property type="match status" value="1"/>
</dbReference>
<dbReference type="GO" id="GO:0004674">
    <property type="term" value="F:protein serine/threonine kinase activity"/>
    <property type="evidence" value="ECO:0007669"/>
    <property type="project" value="UniProtKB-KW"/>
</dbReference>
<dbReference type="InterPro" id="IPR003594">
    <property type="entry name" value="HATPase_dom"/>
</dbReference>
<dbReference type="Gene3D" id="3.30.565.10">
    <property type="entry name" value="Histidine kinase-like ATPase, C-terminal domain"/>
    <property type="match status" value="1"/>
</dbReference>
<evidence type="ECO:0000256" key="1">
    <source>
        <dbReference type="ARBA" id="ARBA00022527"/>
    </source>
</evidence>
<dbReference type="SUPFAM" id="SSF55874">
    <property type="entry name" value="ATPase domain of HSP90 chaperone/DNA topoisomerase II/histidine kinase"/>
    <property type="match status" value="1"/>
</dbReference>
<dbReference type="CDD" id="cd16936">
    <property type="entry name" value="HATPase_RsbW-like"/>
    <property type="match status" value="1"/>
</dbReference>
<evidence type="ECO:0000259" key="2">
    <source>
        <dbReference type="Pfam" id="PF13581"/>
    </source>
</evidence>
<keyword evidence="1" id="KW-0808">Transferase</keyword>
<accession>A0A0F9AJS2</accession>
<comment type="caution">
    <text evidence="3">The sequence shown here is derived from an EMBL/GenBank/DDBJ whole genome shotgun (WGS) entry which is preliminary data.</text>
</comment>
<sequence>MEKVINIASRVENLREVEKLVDEVSTACSMSSEVYGNVLIATMEAANNAILHGNKLDEKKDVRILFKWNTAELELVVTDQGPGFNYKNVPDPTAPGNIEKVNGRGVFLMVKLSDDISFKENGRKVSLTFKL</sequence>
<dbReference type="Pfam" id="PF13581">
    <property type="entry name" value="HATPase_c_2"/>
    <property type="match status" value="1"/>
</dbReference>
<dbReference type="InterPro" id="IPR036890">
    <property type="entry name" value="HATPase_C_sf"/>
</dbReference>
<evidence type="ECO:0000313" key="3">
    <source>
        <dbReference type="EMBL" id="KKL09809.1"/>
    </source>
</evidence>
<gene>
    <name evidence="3" type="ORF">LCGC14_2562150</name>
</gene>
<feature type="domain" description="Histidine kinase/HSP90-like ATPase" evidence="2">
    <location>
        <begin position="8"/>
        <end position="128"/>
    </location>
</feature>